<evidence type="ECO:0000313" key="6">
    <source>
        <dbReference type="Proteomes" id="UP001216674"/>
    </source>
</evidence>
<evidence type="ECO:0000259" key="4">
    <source>
        <dbReference type="PROSITE" id="PS01124"/>
    </source>
</evidence>
<dbReference type="PROSITE" id="PS01124">
    <property type="entry name" value="HTH_ARAC_FAMILY_2"/>
    <property type="match status" value="1"/>
</dbReference>
<dbReference type="PANTHER" id="PTHR46796:SF15">
    <property type="entry name" value="BLL1074 PROTEIN"/>
    <property type="match status" value="1"/>
</dbReference>
<comment type="caution">
    <text evidence="5">The sequence shown here is derived from an EMBL/GenBank/DDBJ whole genome shotgun (WGS) entry which is preliminary data.</text>
</comment>
<dbReference type="Pfam" id="PF12833">
    <property type="entry name" value="HTH_18"/>
    <property type="match status" value="1"/>
</dbReference>
<dbReference type="RefSeq" id="WP_276265855.1">
    <property type="nucleotide sequence ID" value="NZ_JARJLM010000315.1"/>
</dbReference>
<dbReference type="InterPro" id="IPR050204">
    <property type="entry name" value="AraC_XylS_family_regulators"/>
</dbReference>
<protein>
    <submittedName>
        <fullName evidence="5">Helix-turn-helix domain-containing protein</fullName>
    </submittedName>
</protein>
<dbReference type="InterPro" id="IPR018060">
    <property type="entry name" value="HTH_AraC"/>
</dbReference>
<dbReference type="SMART" id="SM00342">
    <property type="entry name" value="HTH_ARAC"/>
    <property type="match status" value="1"/>
</dbReference>
<keyword evidence="1" id="KW-0805">Transcription regulation</keyword>
<gene>
    <name evidence="5" type="ORF">P3W85_18460</name>
</gene>
<reference evidence="5 6" key="1">
    <citation type="submission" date="2023-03" db="EMBL/GenBank/DDBJ databases">
        <title>Draft assemblies of triclosan tolerant bacteria isolated from returned activated sludge.</title>
        <authorList>
            <person name="Van Hamelsveld S."/>
        </authorList>
    </citation>
    <scope>NUCLEOTIDE SEQUENCE [LARGE SCALE GENOMIC DNA]</scope>
    <source>
        <strain evidence="5 6">GW210010_S58</strain>
    </source>
</reference>
<dbReference type="PANTHER" id="PTHR46796">
    <property type="entry name" value="HTH-TYPE TRANSCRIPTIONAL ACTIVATOR RHAS-RELATED"/>
    <property type="match status" value="1"/>
</dbReference>
<dbReference type="EMBL" id="JARJLM010000315">
    <property type="protein sequence ID" value="MDF3834926.1"/>
    <property type="molecule type" value="Genomic_DNA"/>
</dbReference>
<keyword evidence="3" id="KW-0804">Transcription</keyword>
<evidence type="ECO:0000256" key="3">
    <source>
        <dbReference type="ARBA" id="ARBA00023163"/>
    </source>
</evidence>
<sequence>MLDRSEAHWRYFPGPRSLGQAGGSYALCGFEEALPRPIQRLEPASPSIKLIIGFGAAYRVTPLPEASQSHRSFVVGMGGGPVVSEQAPTHSCIEVELPPWAAFRLFDGASDVLSSRLVGLGDIWGSQAALLSEQLHHAPGWAARFRLIEQVLKGRLQSARREAGAEIRWAWGELARHHGNMPISGLRKMIGWSERHLSSRFQCQLGMTPKLAARRLRFSQMRGMLDADAQEGLTDLALACGYADQSHMTREFRAFAGCSPAAYRREHIPDALGKPASLLGGPWSYDAAVAAGWSHFFKTGASLAPETRNLNDKQKG</sequence>
<dbReference type="Gene3D" id="1.10.10.60">
    <property type="entry name" value="Homeodomain-like"/>
    <property type="match status" value="1"/>
</dbReference>
<accession>A0ABT6ATC6</accession>
<dbReference type="InterPro" id="IPR009057">
    <property type="entry name" value="Homeodomain-like_sf"/>
</dbReference>
<dbReference type="Proteomes" id="UP001216674">
    <property type="component" value="Unassembled WGS sequence"/>
</dbReference>
<name>A0ABT6ATC6_9BURK</name>
<feature type="domain" description="HTH araC/xylS-type" evidence="4">
    <location>
        <begin position="164"/>
        <end position="266"/>
    </location>
</feature>
<keyword evidence="6" id="KW-1185">Reference proteome</keyword>
<dbReference type="SUPFAM" id="SSF46689">
    <property type="entry name" value="Homeodomain-like"/>
    <property type="match status" value="1"/>
</dbReference>
<proteinExistence type="predicted"/>
<organism evidence="5 6">
    <name type="scientific">Cupriavidus basilensis</name>
    <dbReference type="NCBI Taxonomy" id="68895"/>
    <lineage>
        <taxon>Bacteria</taxon>
        <taxon>Pseudomonadati</taxon>
        <taxon>Pseudomonadota</taxon>
        <taxon>Betaproteobacteria</taxon>
        <taxon>Burkholderiales</taxon>
        <taxon>Burkholderiaceae</taxon>
        <taxon>Cupriavidus</taxon>
    </lineage>
</organism>
<evidence type="ECO:0000256" key="1">
    <source>
        <dbReference type="ARBA" id="ARBA00023015"/>
    </source>
</evidence>
<evidence type="ECO:0000256" key="2">
    <source>
        <dbReference type="ARBA" id="ARBA00023125"/>
    </source>
</evidence>
<evidence type="ECO:0000313" key="5">
    <source>
        <dbReference type="EMBL" id="MDF3834926.1"/>
    </source>
</evidence>
<keyword evidence="2" id="KW-0238">DNA-binding</keyword>